<dbReference type="CDD" id="cd01300">
    <property type="entry name" value="YtcJ_like"/>
    <property type="match status" value="1"/>
</dbReference>
<organism evidence="2 3">
    <name type="scientific">Speluncibacter jeojiensis</name>
    <dbReference type="NCBI Taxonomy" id="2710754"/>
    <lineage>
        <taxon>Bacteria</taxon>
        <taxon>Bacillati</taxon>
        <taxon>Actinomycetota</taxon>
        <taxon>Actinomycetes</taxon>
        <taxon>Mycobacteriales</taxon>
        <taxon>Speluncibacteraceae</taxon>
        <taxon>Speluncibacter</taxon>
    </lineage>
</organism>
<feature type="domain" description="Amidohydrolase 3" evidence="1">
    <location>
        <begin position="46"/>
        <end position="532"/>
    </location>
</feature>
<dbReference type="Proteomes" id="UP001152755">
    <property type="component" value="Unassembled WGS sequence"/>
</dbReference>
<dbReference type="Pfam" id="PF07969">
    <property type="entry name" value="Amidohydro_3"/>
    <property type="match status" value="1"/>
</dbReference>
<dbReference type="SUPFAM" id="SSF51556">
    <property type="entry name" value="Metallo-dependent hydrolases"/>
    <property type="match status" value="1"/>
</dbReference>
<evidence type="ECO:0000313" key="3">
    <source>
        <dbReference type="Proteomes" id="UP001152755"/>
    </source>
</evidence>
<sequence length="534" mass="55027">MTTQLFVGGRIYSPTNPDATAFAVDGETVTWVGEDRVGRALHPDAQVTDLGGAFVAPAFVDTHVHTTATGLQLIGLDLAGVRSVAECLAAVRAAAQRLADPAAIVWGHGWDESRWPERRAPRTGELDAAAGGRSVYLSRIDVHSALASTALRGACPELPAAAGYHPDQPLTGEAHHLVRRAALAALPGADTDRARRAALDHAAAHGIAAVHECAGPQVSGVDDLGALLALDHGIEVRAYWGEAVADADQARALLETTGAHALGGDLFIDGALGSHTAWLHEPYADAPELTGLAHLDTDTIAAHLRACTEAGIQAGFHVIGDAAVSAAVEALARVVDEVGGPAVAARGHRLDHLEMVTDRQAEALGGWGVIGAVQPAFDAAWGGPGGLYEQRLGPVRAPALNPLAKLASAGVSLAFGSDAPVTAMDPWAMIRAAVHHHTPGSGISPRAAFSAATRGAWRAGGVRDGLAGTLVPGAPATYAVWEAGDLVVSAPTDTVQRWSTDPRSRVPALPDLDPSAPTPVCLRTVLRGHTVFAR</sequence>
<name>A0A9X4M8A6_9ACTN</name>
<gene>
    <name evidence="2" type="ORF">NVS88_21720</name>
</gene>
<protein>
    <submittedName>
        <fullName evidence="2">Amidohydrolase</fullName>
    </submittedName>
</protein>
<dbReference type="PANTHER" id="PTHR22642:SF2">
    <property type="entry name" value="PROTEIN LONG AFTER FAR-RED 3"/>
    <property type="match status" value="1"/>
</dbReference>
<evidence type="ECO:0000313" key="2">
    <source>
        <dbReference type="EMBL" id="MDG3017178.1"/>
    </source>
</evidence>
<dbReference type="RefSeq" id="WP_332520831.1">
    <property type="nucleotide sequence ID" value="NZ_JANRHA010000027.1"/>
</dbReference>
<dbReference type="AlphaFoldDB" id="A0A9X4M8A6"/>
<dbReference type="InterPro" id="IPR013108">
    <property type="entry name" value="Amidohydro_3"/>
</dbReference>
<dbReference type="SUPFAM" id="SSF51338">
    <property type="entry name" value="Composite domain of metallo-dependent hydrolases"/>
    <property type="match status" value="1"/>
</dbReference>
<comment type="caution">
    <text evidence="2">The sequence shown here is derived from an EMBL/GenBank/DDBJ whole genome shotgun (WGS) entry which is preliminary data.</text>
</comment>
<dbReference type="Gene3D" id="3.10.310.70">
    <property type="match status" value="1"/>
</dbReference>
<proteinExistence type="predicted"/>
<dbReference type="InterPro" id="IPR033932">
    <property type="entry name" value="YtcJ-like"/>
</dbReference>
<dbReference type="Gene3D" id="3.20.20.140">
    <property type="entry name" value="Metal-dependent hydrolases"/>
    <property type="match status" value="1"/>
</dbReference>
<dbReference type="EMBL" id="JANRHA010000027">
    <property type="protein sequence ID" value="MDG3017178.1"/>
    <property type="molecule type" value="Genomic_DNA"/>
</dbReference>
<keyword evidence="3" id="KW-1185">Reference proteome</keyword>
<reference evidence="2" key="1">
    <citation type="submission" date="2022-08" db="EMBL/GenBank/DDBJ databases">
        <title>Genome analysis of Corynebacteriales strain.</title>
        <authorList>
            <person name="Lee S.D."/>
        </authorList>
    </citation>
    <scope>NUCLEOTIDE SEQUENCE</scope>
    <source>
        <strain evidence="2">D3-21</strain>
    </source>
</reference>
<evidence type="ECO:0000259" key="1">
    <source>
        <dbReference type="Pfam" id="PF07969"/>
    </source>
</evidence>
<dbReference type="GO" id="GO:0016810">
    <property type="term" value="F:hydrolase activity, acting on carbon-nitrogen (but not peptide) bonds"/>
    <property type="evidence" value="ECO:0007669"/>
    <property type="project" value="InterPro"/>
</dbReference>
<dbReference type="Gene3D" id="2.30.40.10">
    <property type="entry name" value="Urease, subunit C, domain 1"/>
    <property type="match status" value="1"/>
</dbReference>
<dbReference type="PANTHER" id="PTHR22642">
    <property type="entry name" value="IMIDAZOLONEPROPIONASE"/>
    <property type="match status" value="1"/>
</dbReference>
<accession>A0A9X4M8A6</accession>
<dbReference type="InterPro" id="IPR011059">
    <property type="entry name" value="Metal-dep_hydrolase_composite"/>
</dbReference>
<dbReference type="InterPro" id="IPR032466">
    <property type="entry name" value="Metal_Hydrolase"/>
</dbReference>